<dbReference type="OrthoDB" id="5311681at2759"/>
<dbReference type="InterPro" id="IPR032675">
    <property type="entry name" value="LRR_dom_sf"/>
</dbReference>
<feature type="compositionally biased region" description="Low complexity" evidence="1">
    <location>
        <begin position="16"/>
        <end position="28"/>
    </location>
</feature>
<evidence type="ECO:0000256" key="1">
    <source>
        <dbReference type="SAM" id="MobiDB-lite"/>
    </source>
</evidence>
<evidence type="ECO:0000313" key="3">
    <source>
        <dbReference type="EMBL" id="KAH7136905.1"/>
    </source>
</evidence>
<dbReference type="SUPFAM" id="SSF52047">
    <property type="entry name" value="RNI-like"/>
    <property type="match status" value="1"/>
</dbReference>
<feature type="region of interest" description="Disordered" evidence="1">
    <location>
        <begin position="1"/>
        <end position="72"/>
    </location>
</feature>
<dbReference type="Gene3D" id="3.80.10.10">
    <property type="entry name" value="Ribonuclease Inhibitor"/>
    <property type="match status" value="2"/>
</dbReference>
<reference evidence="3" key="1">
    <citation type="journal article" date="2021" name="Nat. Commun.">
        <title>Genetic determinants of endophytism in the Arabidopsis root mycobiome.</title>
        <authorList>
            <person name="Mesny F."/>
            <person name="Miyauchi S."/>
            <person name="Thiergart T."/>
            <person name="Pickel B."/>
            <person name="Atanasova L."/>
            <person name="Karlsson M."/>
            <person name="Huettel B."/>
            <person name="Barry K.W."/>
            <person name="Haridas S."/>
            <person name="Chen C."/>
            <person name="Bauer D."/>
            <person name="Andreopoulos W."/>
            <person name="Pangilinan J."/>
            <person name="LaButti K."/>
            <person name="Riley R."/>
            <person name="Lipzen A."/>
            <person name="Clum A."/>
            <person name="Drula E."/>
            <person name="Henrissat B."/>
            <person name="Kohler A."/>
            <person name="Grigoriev I.V."/>
            <person name="Martin F.M."/>
            <person name="Hacquard S."/>
        </authorList>
    </citation>
    <scope>NUCLEOTIDE SEQUENCE</scope>
    <source>
        <strain evidence="3">MPI-CAGE-AT-0021</strain>
    </source>
</reference>
<sequence>MGTRRSARLQNQDLQPVAAPEPAPVEAVTSKKRKAPAAKAERPAAGKKRGTKPAVGKQTQLPVRASPGTCNGPFASLPPEILDMILSNIETRSAIGKLGRTCKAYYALIMPLLHKRVAVAAMFHAHIPKLIRALEPHLTIAQKKQLKKEGKYKGQQERYASNLDEKARPACADYVRHIVVGASDPGKKHLYIVHRYVEEAFKNMDNLEIVETRVMTKSIGQTIGSLKNLQALRVFATQFEAEHLKPLAKIKNLKHLDVEDYGFGGMIGSGNHIVRSILLNSASTLRSLLVNSSSYSTNFLQDWEKMVSGVGSLKGKRYSLTALTSLTLDGMLFDENFIKSLQKAIDFLSLQHLSLGHLSKGRSLFFQHLTSLVSSRDSAAGISLRSLRLTISEYRYDATPQETKEDMEHQCRFLSSFDTLTSLEIHDYSQYPEEIPANPGLEGIVLRAILKHKKLKTLKISYSGIVSGRKIPYLSAEIVETIIEGLPELEHFEFAPEESEIDKIGRALVRGTNLKAITCFPHDSWSGYPRPDEPGLNILTGILDAVLNDHGNSPGVKFVWEEHSRLKRVSVAYKVWDVASKFGKPEKGVKKAEKLCGDGLMKPEVLYRDITGSFNRRIHVGYDPDFEWVEKVDQDLA</sequence>
<dbReference type="EMBL" id="JAGMUU010000016">
    <property type="protein sequence ID" value="KAH7136905.1"/>
    <property type="molecule type" value="Genomic_DNA"/>
</dbReference>
<accession>A0A9P9EEL7</accession>
<proteinExistence type="predicted"/>
<comment type="caution">
    <text evidence="3">The sequence shown here is derived from an EMBL/GenBank/DDBJ whole genome shotgun (WGS) entry which is preliminary data.</text>
</comment>
<name>A0A9P9EEL7_9HYPO</name>
<evidence type="ECO:0000313" key="4">
    <source>
        <dbReference type="Proteomes" id="UP000717696"/>
    </source>
</evidence>
<dbReference type="SUPFAM" id="SSF81383">
    <property type="entry name" value="F-box domain"/>
    <property type="match status" value="1"/>
</dbReference>
<dbReference type="InterPro" id="IPR036047">
    <property type="entry name" value="F-box-like_dom_sf"/>
</dbReference>
<keyword evidence="4" id="KW-1185">Reference proteome</keyword>
<feature type="domain" description="F-box" evidence="2">
    <location>
        <begin position="71"/>
        <end position="117"/>
    </location>
</feature>
<gene>
    <name evidence="3" type="ORF">B0J13DRAFT_677691</name>
</gene>
<organism evidence="3 4">
    <name type="scientific">Dactylonectria estremocensis</name>
    <dbReference type="NCBI Taxonomy" id="1079267"/>
    <lineage>
        <taxon>Eukaryota</taxon>
        <taxon>Fungi</taxon>
        <taxon>Dikarya</taxon>
        <taxon>Ascomycota</taxon>
        <taxon>Pezizomycotina</taxon>
        <taxon>Sordariomycetes</taxon>
        <taxon>Hypocreomycetidae</taxon>
        <taxon>Hypocreales</taxon>
        <taxon>Nectriaceae</taxon>
        <taxon>Dactylonectria</taxon>
    </lineage>
</organism>
<dbReference type="InterPro" id="IPR001810">
    <property type="entry name" value="F-box_dom"/>
</dbReference>
<dbReference type="Proteomes" id="UP000717696">
    <property type="component" value="Unassembled WGS sequence"/>
</dbReference>
<dbReference type="PROSITE" id="PS50181">
    <property type="entry name" value="FBOX"/>
    <property type="match status" value="1"/>
</dbReference>
<dbReference type="CDD" id="cd09917">
    <property type="entry name" value="F-box_SF"/>
    <property type="match status" value="1"/>
</dbReference>
<evidence type="ECO:0000259" key="2">
    <source>
        <dbReference type="PROSITE" id="PS50181"/>
    </source>
</evidence>
<protein>
    <recommendedName>
        <fullName evidence="2">F-box domain-containing protein</fullName>
    </recommendedName>
</protein>
<dbReference type="AlphaFoldDB" id="A0A9P9EEL7"/>